<dbReference type="GO" id="GO:0006457">
    <property type="term" value="P:protein folding"/>
    <property type="evidence" value="ECO:0007669"/>
    <property type="project" value="InterPro"/>
</dbReference>
<dbReference type="Gene3D" id="3.10.50.40">
    <property type="match status" value="1"/>
</dbReference>
<evidence type="ECO:0000256" key="3">
    <source>
        <dbReference type="ARBA" id="ARBA00023110"/>
    </source>
</evidence>
<accession>A0A8D5ANW8</accession>
<protein>
    <recommendedName>
        <fullName evidence="6">Peptidyl-prolyl cis-trans isomerase</fullName>
        <ecNumber evidence="6">5.2.1.8</ecNumber>
    </recommendedName>
</protein>
<organism evidence="9 10">
    <name type="scientific">Methylogaea oryzae</name>
    <dbReference type="NCBI Taxonomy" id="1295382"/>
    <lineage>
        <taxon>Bacteria</taxon>
        <taxon>Pseudomonadati</taxon>
        <taxon>Pseudomonadota</taxon>
        <taxon>Gammaproteobacteria</taxon>
        <taxon>Methylococcales</taxon>
        <taxon>Methylococcaceae</taxon>
        <taxon>Methylogaea</taxon>
    </lineage>
</organism>
<dbReference type="SUPFAM" id="SSF54534">
    <property type="entry name" value="FKBP-like"/>
    <property type="match status" value="1"/>
</dbReference>
<keyword evidence="3 5" id="KW-0697">Rotamase</keyword>
<keyword evidence="7" id="KW-0732">Signal</keyword>
<dbReference type="AlphaFoldDB" id="A0A8D5ANW8"/>
<name>A0A8D5ANW8_9GAMM</name>
<evidence type="ECO:0000256" key="1">
    <source>
        <dbReference type="ARBA" id="ARBA00000971"/>
    </source>
</evidence>
<feature type="domain" description="PPIase FKBP-type" evidence="8">
    <location>
        <begin position="72"/>
        <end position="154"/>
    </location>
</feature>
<proteinExistence type="inferred from homology"/>
<evidence type="ECO:0000256" key="6">
    <source>
        <dbReference type="RuleBase" id="RU003915"/>
    </source>
</evidence>
<evidence type="ECO:0000256" key="4">
    <source>
        <dbReference type="ARBA" id="ARBA00023235"/>
    </source>
</evidence>
<dbReference type="InterPro" id="IPR046357">
    <property type="entry name" value="PPIase_dom_sf"/>
</dbReference>
<dbReference type="Proteomes" id="UP000824988">
    <property type="component" value="Chromosome"/>
</dbReference>
<comment type="catalytic activity">
    <reaction evidence="1 5 6">
        <text>[protein]-peptidylproline (omega=180) = [protein]-peptidylproline (omega=0)</text>
        <dbReference type="Rhea" id="RHEA:16237"/>
        <dbReference type="Rhea" id="RHEA-COMP:10747"/>
        <dbReference type="Rhea" id="RHEA-COMP:10748"/>
        <dbReference type="ChEBI" id="CHEBI:83833"/>
        <dbReference type="ChEBI" id="CHEBI:83834"/>
        <dbReference type="EC" id="5.2.1.8"/>
    </reaction>
</comment>
<evidence type="ECO:0000313" key="9">
    <source>
        <dbReference type="EMBL" id="BBL72510.1"/>
    </source>
</evidence>
<evidence type="ECO:0000256" key="2">
    <source>
        <dbReference type="ARBA" id="ARBA00006577"/>
    </source>
</evidence>
<evidence type="ECO:0000256" key="5">
    <source>
        <dbReference type="PROSITE-ProRule" id="PRU00277"/>
    </source>
</evidence>
<gene>
    <name evidence="9" type="ORF">MoryE10_31160</name>
</gene>
<dbReference type="RefSeq" id="WP_054774120.1">
    <property type="nucleotide sequence ID" value="NZ_AP019782.1"/>
</dbReference>
<dbReference type="Pfam" id="PF01346">
    <property type="entry name" value="FKBP_N"/>
    <property type="match status" value="1"/>
</dbReference>
<dbReference type="EMBL" id="AP019782">
    <property type="protein sequence ID" value="BBL72510.1"/>
    <property type="molecule type" value="Genomic_DNA"/>
</dbReference>
<keyword evidence="4 5" id="KW-0413">Isomerase</keyword>
<dbReference type="Pfam" id="PF00254">
    <property type="entry name" value="FKBP_C"/>
    <property type="match status" value="1"/>
</dbReference>
<dbReference type="PROSITE" id="PS51257">
    <property type="entry name" value="PROKAR_LIPOPROTEIN"/>
    <property type="match status" value="1"/>
</dbReference>
<dbReference type="InterPro" id="IPR000774">
    <property type="entry name" value="PPIase_FKBP_N"/>
</dbReference>
<keyword evidence="10" id="KW-1185">Reference proteome</keyword>
<reference evidence="9" key="1">
    <citation type="submission" date="2019-06" db="EMBL/GenBank/DDBJ databases">
        <title>Complete genome sequence of Methylogaea oryzae strain JCM16910.</title>
        <authorList>
            <person name="Asakawa S."/>
        </authorList>
    </citation>
    <scope>NUCLEOTIDE SEQUENCE</scope>
    <source>
        <strain evidence="9">E10</strain>
    </source>
</reference>
<feature type="chain" id="PRO_5034531641" description="Peptidyl-prolyl cis-trans isomerase" evidence="7">
    <location>
        <begin position="23"/>
        <end position="155"/>
    </location>
</feature>
<dbReference type="EC" id="5.2.1.8" evidence="6"/>
<evidence type="ECO:0000256" key="7">
    <source>
        <dbReference type="SAM" id="SignalP"/>
    </source>
</evidence>
<dbReference type="InterPro" id="IPR001179">
    <property type="entry name" value="PPIase_FKBP_dom"/>
</dbReference>
<dbReference type="PANTHER" id="PTHR43811:SF57">
    <property type="entry name" value="FKBP-TYPE PEPTIDYL-PROLYL CIS-TRANS ISOMERASE FKPA-RELATED"/>
    <property type="match status" value="1"/>
</dbReference>
<dbReference type="GO" id="GO:0003755">
    <property type="term" value="F:peptidyl-prolyl cis-trans isomerase activity"/>
    <property type="evidence" value="ECO:0007669"/>
    <property type="project" value="UniProtKB-UniRule"/>
</dbReference>
<sequence>MNKPVKTLRLLTLICGAALSLAGCTVGDPEENLRQSQAYLENNAKQPGVITTASGLQYRVIKEGTGIKPAVTDNVTVDYRGSLVNGTEFDAGNGVSFPLDGVIPGWQEGVQLMKEGAEYEFTIPAELAYGAGGTGRAIGPNMALIFNVTLVKVNR</sequence>
<feature type="signal peptide" evidence="7">
    <location>
        <begin position="1"/>
        <end position="22"/>
    </location>
</feature>
<dbReference type="KEGG" id="moz:MoryE10_31160"/>
<evidence type="ECO:0000259" key="8">
    <source>
        <dbReference type="PROSITE" id="PS50059"/>
    </source>
</evidence>
<comment type="similarity">
    <text evidence="2 6">Belongs to the FKBP-type PPIase family.</text>
</comment>
<dbReference type="PROSITE" id="PS50059">
    <property type="entry name" value="FKBP_PPIASE"/>
    <property type="match status" value="1"/>
</dbReference>
<evidence type="ECO:0000313" key="10">
    <source>
        <dbReference type="Proteomes" id="UP000824988"/>
    </source>
</evidence>
<dbReference type="PANTHER" id="PTHR43811">
    <property type="entry name" value="FKBP-TYPE PEPTIDYL-PROLYL CIS-TRANS ISOMERASE FKPA"/>
    <property type="match status" value="1"/>
</dbReference>